<feature type="region of interest" description="Disordered" evidence="1">
    <location>
        <begin position="69"/>
        <end position="114"/>
    </location>
</feature>
<dbReference type="EMBL" id="AMZH03013030">
    <property type="protein sequence ID" value="RRT49941.1"/>
    <property type="molecule type" value="Genomic_DNA"/>
</dbReference>
<organism evidence="2 3">
    <name type="scientific">Ensete ventricosum</name>
    <name type="common">Abyssinian banana</name>
    <name type="synonym">Musa ensete</name>
    <dbReference type="NCBI Taxonomy" id="4639"/>
    <lineage>
        <taxon>Eukaryota</taxon>
        <taxon>Viridiplantae</taxon>
        <taxon>Streptophyta</taxon>
        <taxon>Embryophyta</taxon>
        <taxon>Tracheophyta</taxon>
        <taxon>Spermatophyta</taxon>
        <taxon>Magnoliopsida</taxon>
        <taxon>Liliopsida</taxon>
        <taxon>Zingiberales</taxon>
        <taxon>Musaceae</taxon>
        <taxon>Ensete</taxon>
    </lineage>
</organism>
<dbReference type="Proteomes" id="UP000287651">
    <property type="component" value="Unassembled WGS sequence"/>
</dbReference>
<accession>A0A426YDY1</accession>
<evidence type="ECO:0000313" key="2">
    <source>
        <dbReference type="EMBL" id="RRT49941.1"/>
    </source>
</evidence>
<sequence length="114" mass="12716">MQRATAIASFVLRRLATAETARPMVVWRAASLAGGAFSRRLCSSLDLHRPIARLFPPVYESSRGFARGREAIPSDVEEEDPGDAEDFDEDFDGENDTDEDWSEFDGNDSRDESD</sequence>
<evidence type="ECO:0000313" key="3">
    <source>
        <dbReference type="Proteomes" id="UP000287651"/>
    </source>
</evidence>
<reference evidence="2 3" key="1">
    <citation type="journal article" date="2014" name="Agronomy (Basel)">
        <title>A Draft Genome Sequence for Ensete ventricosum, the Drought-Tolerant Tree Against Hunger.</title>
        <authorList>
            <person name="Harrison J."/>
            <person name="Moore K.A."/>
            <person name="Paszkiewicz K."/>
            <person name="Jones T."/>
            <person name="Grant M."/>
            <person name="Ambacheew D."/>
            <person name="Muzemil S."/>
            <person name="Studholme D.J."/>
        </authorList>
    </citation>
    <scope>NUCLEOTIDE SEQUENCE [LARGE SCALE GENOMIC DNA]</scope>
</reference>
<proteinExistence type="predicted"/>
<feature type="compositionally biased region" description="Acidic residues" evidence="1">
    <location>
        <begin position="75"/>
        <end position="106"/>
    </location>
</feature>
<dbReference type="AlphaFoldDB" id="A0A426YDY1"/>
<protein>
    <submittedName>
        <fullName evidence="2">Uncharacterized protein</fullName>
    </submittedName>
</protein>
<comment type="caution">
    <text evidence="2">The sequence shown here is derived from an EMBL/GenBank/DDBJ whole genome shotgun (WGS) entry which is preliminary data.</text>
</comment>
<name>A0A426YDY1_ENSVE</name>
<gene>
    <name evidence="2" type="ORF">B296_00036788</name>
</gene>
<evidence type="ECO:0000256" key="1">
    <source>
        <dbReference type="SAM" id="MobiDB-lite"/>
    </source>
</evidence>